<comment type="pathway">
    <text evidence="2">Siderophore biosynthesis; enterobactin biosynthesis.</text>
</comment>
<proteinExistence type="inferred from homology"/>
<reference evidence="16 17" key="1">
    <citation type="submission" date="2016-08" db="EMBL/GenBank/DDBJ databases">
        <authorList>
            <person name="Seilhamer J.J."/>
        </authorList>
    </citation>
    <scope>NUCLEOTIDE SEQUENCE [LARGE SCALE GENOMIC DNA]</scope>
    <source>
        <strain evidence="16 17">BRTC-1</strain>
    </source>
</reference>
<dbReference type="InterPro" id="IPR041354">
    <property type="entry name" value="4PPT_N"/>
</dbReference>
<gene>
    <name evidence="16" type="ORF">BFG52_02320</name>
</gene>
<evidence type="ECO:0000256" key="7">
    <source>
        <dbReference type="ARBA" id="ARBA00023191"/>
    </source>
</evidence>
<evidence type="ECO:0000256" key="2">
    <source>
        <dbReference type="ARBA" id="ARBA00004993"/>
    </source>
</evidence>
<dbReference type="GO" id="GO:0008897">
    <property type="term" value="F:holo-[acyl-carrier-protein] synthase activity"/>
    <property type="evidence" value="ECO:0007669"/>
    <property type="project" value="InterPro"/>
</dbReference>
<evidence type="ECO:0000256" key="4">
    <source>
        <dbReference type="ARBA" id="ARBA00011503"/>
    </source>
</evidence>
<dbReference type="UniPathway" id="UPA00017"/>
<keyword evidence="13" id="KW-0460">Magnesium</keyword>
<feature type="domain" description="4'-phosphopantetheinyl transferase" evidence="14">
    <location>
        <begin position="126"/>
        <end position="209"/>
    </location>
</feature>
<evidence type="ECO:0000256" key="1">
    <source>
        <dbReference type="ARBA" id="ARBA00003937"/>
    </source>
</evidence>
<evidence type="ECO:0000259" key="15">
    <source>
        <dbReference type="Pfam" id="PF17837"/>
    </source>
</evidence>
<comment type="cofactor">
    <cofactor evidence="13">
        <name>Mg(2+)</name>
        <dbReference type="ChEBI" id="CHEBI:18420"/>
    </cofactor>
</comment>
<evidence type="ECO:0000313" key="17">
    <source>
        <dbReference type="Proteomes" id="UP000093391"/>
    </source>
</evidence>
<evidence type="ECO:0000256" key="6">
    <source>
        <dbReference type="ARBA" id="ARBA00022679"/>
    </source>
</evidence>
<evidence type="ECO:0000256" key="11">
    <source>
        <dbReference type="ARBA" id="ARBA00049191"/>
    </source>
</evidence>
<name>A0A1B2LWJ4_9GAMM</name>
<dbReference type="STRING" id="1789224.BFG52_02320"/>
<evidence type="ECO:0000256" key="10">
    <source>
        <dbReference type="ARBA" id="ARBA00049176"/>
    </source>
</evidence>
<evidence type="ECO:0000256" key="3">
    <source>
        <dbReference type="ARBA" id="ARBA00008342"/>
    </source>
</evidence>
<sequence>MTKQPIYFEPAQYKQINDQGIILHYVALQHNENIALHKLYQNLNINMPNNIQKSATKRQCEFLIGRIAAKYSLSHLNYRQDFTIYKGKGGEPLWPEHIIGSISHAMYNSTSGVAIAYTTRDKRKIVGLDIEIKNHNGVFLSNKLTLNQFLNKLEIKYVKDFITQESHIYLLLFSAKESLIKAIYQRYLFFVRFRDIQCLHINLQYNFILFDIACLERQEKFMVNFIHLEQEIITYCIDDDTVAETAAAQLI</sequence>
<dbReference type="AlphaFoldDB" id="A0A1B2LWJ4"/>
<dbReference type="InterPro" id="IPR037143">
    <property type="entry name" value="4-PPantetheinyl_Trfase_dom_sf"/>
</dbReference>
<protein>
    <recommendedName>
        <fullName evidence="5">Enterobactin synthase component D</fullName>
    </recommendedName>
    <alternativeName>
        <fullName evidence="8">4'-phosphopantetheinyl transferase EntD</fullName>
    </alternativeName>
    <alternativeName>
        <fullName evidence="9">Enterochelin synthase D</fullName>
    </alternativeName>
</protein>
<dbReference type="PRINTS" id="PR01399">
    <property type="entry name" value="ENTSNTHTASED"/>
</dbReference>
<feature type="binding site" evidence="12">
    <location>
        <position position="66"/>
    </location>
    <ligand>
        <name>CoA</name>
        <dbReference type="ChEBI" id="CHEBI:57287"/>
    </ligand>
</feature>
<dbReference type="Proteomes" id="UP000093391">
    <property type="component" value="Chromosome"/>
</dbReference>
<dbReference type="GO" id="GO:0005886">
    <property type="term" value="C:plasma membrane"/>
    <property type="evidence" value="ECO:0007669"/>
    <property type="project" value="TreeGrafter"/>
</dbReference>
<evidence type="ECO:0000259" key="14">
    <source>
        <dbReference type="Pfam" id="PF01648"/>
    </source>
</evidence>
<keyword evidence="13" id="KW-0479">Metal-binding</keyword>
<keyword evidence="6" id="KW-0808">Transferase</keyword>
<dbReference type="InterPro" id="IPR008278">
    <property type="entry name" value="4-PPantetheinyl_Trfase_dom"/>
</dbReference>
<comment type="catalytic activity">
    <reaction evidence="10">
        <text>apo-[aryl-carrier protein] + CoA = holo-[aryl-carrier protein] + adenosine 3',5'-bisphosphate + H(+)</text>
        <dbReference type="Rhea" id="RHEA:48404"/>
        <dbReference type="Rhea" id="RHEA-COMP:15903"/>
        <dbReference type="Rhea" id="RHEA-COMP:17557"/>
        <dbReference type="ChEBI" id="CHEBI:15378"/>
        <dbReference type="ChEBI" id="CHEBI:29999"/>
        <dbReference type="ChEBI" id="CHEBI:57287"/>
        <dbReference type="ChEBI" id="CHEBI:58343"/>
        <dbReference type="ChEBI" id="CHEBI:64479"/>
    </reaction>
</comment>
<comment type="subunit">
    <text evidence="4">EntB, EntD, EntE, and EntF form a multienzyme complex called enterobactin synthase.</text>
</comment>
<comment type="function">
    <text evidence="1">Involved in the biosynthesis of the siderophore enterobactin (enterochelin), which is a macrocyclic trimeric lactone of N-(2,3-dihydroxybenzoyl)-serine. The serine trilactone serves as a scaffolding for the three catechol functionalities that provide hexadentate coordination for the tightly ligated iron(2+) atoms. Plays an essential role in the assembly of the enterobactin by catalyzing the transfer of the 4'-phosphopantetheine (Ppant) moiety from coenzyme A to the apo-domains of both EntB (ArCP domain) and EntF (PCP domain) to yield their holo-forms which make them competent for the activation of 2,3-dihydroxybenzoate (DHB) and L-serine, respectively.</text>
</comment>
<dbReference type="EMBL" id="CP016895">
    <property type="protein sequence ID" value="AOA57305.1"/>
    <property type="molecule type" value="Genomic_DNA"/>
</dbReference>
<dbReference type="GO" id="GO:0000287">
    <property type="term" value="F:magnesium ion binding"/>
    <property type="evidence" value="ECO:0007669"/>
    <property type="project" value="InterPro"/>
</dbReference>
<evidence type="ECO:0000256" key="12">
    <source>
        <dbReference type="PIRSR" id="PIRSR603542-1"/>
    </source>
</evidence>
<feature type="binding site" evidence="12">
    <location>
        <begin position="103"/>
        <end position="104"/>
    </location>
    <ligand>
        <name>CoA</name>
        <dbReference type="ChEBI" id="CHEBI:57287"/>
    </ligand>
</feature>
<dbReference type="OrthoDB" id="8210607at2"/>
<dbReference type="PANTHER" id="PTHR38096:SF1">
    <property type="entry name" value="ENTEROBACTIN SYNTHASE COMPONENT D"/>
    <property type="match status" value="1"/>
</dbReference>
<dbReference type="KEGG" id="ala:BFG52_02320"/>
<feature type="binding site" evidence="12">
    <location>
        <position position="181"/>
    </location>
    <ligand>
        <name>CoA</name>
        <dbReference type="ChEBI" id="CHEBI:57287"/>
    </ligand>
</feature>
<dbReference type="InterPro" id="IPR003542">
    <property type="entry name" value="Enbac_synth_compD-like"/>
</dbReference>
<evidence type="ECO:0000256" key="5">
    <source>
        <dbReference type="ARBA" id="ARBA00019087"/>
    </source>
</evidence>
<organism evidence="16 17">
    <name type="scientific">Acinetobacter larvae</name>
    <dbReference type="NCBI Taxonomy" id="1789224"/>
    <lineage>
        <taxon>Bacteria</taxon>
        <taxon>Pseudomonadati</taxon>
        <taxon>Pseudomonadota</taxon>
        <taxon>Gammaproteobacteria</taxon>
        <taxon>Moraxellales</taxon>
        <taxon>Moraxellaceae</taxon>
        <taxon>Acinetobacter</taxon>
    </lineage>
</organism>
<accession>A0A1B2LWJ4</accession>
<feature type="binding site" evidence="13">
    <location>
        <position position="130"/>
    </location>
    <ligand>
        <name>Mg(2+)</name>
        <dbReference type="ChEBI" id="CHEBI:18420"/>
    </ligand>
</feature>
<evidence type="ECO:0000256" key="13">
    <source>
        <dbReference type="PIRSR" id="PIRSR603542-2"/>
    </source>
</evidence>
<keyword evidence="17" id="KW-1185">Reference proteome</keyword>
<feature type="binding site" evidence="12">
    <location>
        <position position="58"/>
    </location>
    <ligand>
        <name>CoA</name>
        <dbReference type="ChEBI" id="CHEBI:57287"/>
    </ligand>
</feature>
<feature type="domain" description="4'-phosphopantetheinyl transferase N-terminal" evidence="15">
    <location>
        <begin position="51"/>
        <end position="105"/>
    </location>
</feature>
<comment type="catalytic activity">
    <reaction evidence="11">
        <text>apo-[peptidyl-carrier protein] + CoA = holo-[peptidyl-carrier protein] + adenosine 3',5'-bisphosphate + H(+)</text>
        <dbReference type="Rhea" id="RHEA:46228"/>
        <dbReference type="Rhea" id="RHEA-COMP:11479"/>
        <dbReference type="Rhea" id="RHEA-COMP:11480"/>
        <dbReference type="ChEBI" id="CHEBI:15378"/>
        <dbReference type="ChEBI" id="CHEBI:29999"/>
        <dbReference type="ChEBI" id="CHEBI:57287"/>
        <dbReference type="ChEBI" id="CHEBI:58343"/>
        <dbReference type="ChEBI" id="CHEBI:64479"/>
    </reaction>
</comment>
<feature type="binding site" evidence="12">
    <location>
        <position position="177"/>
    </location>
    <ligand>
        <name>CoA</name>
        <dbReference type="ChEBI" id="CHEBI:57287"/>
    </ligand>
</feature>
<dbReference type="RefSeq" id="WP_067552095.1">
    <property type="nucleotide sequence ID" value="NZ_CP016895.1"/>
</dbReference>
<dbReference type="GO" id="GO:0009366">
    <property type="term" value="C:enterobactin synthetase complex"/>
    <property type="evidence" value="ECO:0007669"/>
    <property type="project" value="InterPro"/>
</dbReference>
<feature type="binding site" evidence="13">
    <location>
        <position position="131"/>
    </location>
    <ligand>
        <name>Mg(2+)</name>
        <dbReference type="ChEBI" id="CHEBI:18420"/>
    </ligand>
</feature>
<keyword evidence="7" id="KW-0259">Enterobactin biosynthesis</keyword>
<dbReference type="Pfam" id="PF01648">
    <property type="entry name" value="ACPS"/>
    <property type="match status" value="1"/>
</dbReference>
<evidence type="ECO:0000256" key="8">
    <source>
        <dbReference type="ARBA" id="ARBA00029894"/>
    </source>
</evidence>
<dbReference type="PANTHER" id="PTHR38096">
    <property type="entry name" value="ENTEROBACTIN SYNTHASE COMPONENT D"/>
    <property type="match status" value="1"/>
</dbReference>
<dbReference type="Pfam" id="PF17837">
    <property type="entry name" value="4PPT_N"/>
    <property type="match status" value="1"/>
</dbReference>
<evidence type="ECO:0000256" key="9">
    <source>
        <dbReference type="ARBA" id="ARBA00031996"/>
    </source>
</evidence>
<dbReference type="GO" id="GO:0009239">
    <property type="term" value="P:enterobactin biosynthetic process"/>
    <property type="evidence" value="ECO:0007669"/>
    <property type="project" value="UniProtKB-UniPathway"/>
</dbReference>
<feature type="binding site" evidence="12">
    <location>
        <position position="129"/>
    </location>
    <ligand>
        <name>CoA</name>
        <dbReference type="ChEBI" id="CHEBI:57287"/>
    </ligand>
</feature>
<evidence type="ECO:0000313" key="16">
    <source>
        <dbReference type="EMBL" id="AOA57305.1"/>
    </source>
</evidence>
<comment type="similarity">
    <text evidence="3">Belongs to the P-Pant transferase superfamily. EntD family.</text>
</comment>
<feature type="binding site" evidence="13">
    <location>
        <position position="129"/>
    </location>
    <ligand>
        <name>Mg(2+)</name>
        <dbReference type="ChEBI" id="CHEBI:18420"/>
    </ligand>
</feature>
<dbReference type="SUPFAM" id="SSF56214">
    <property type="entry name" value="4'-phosphopantetheinyl transferase"/>
    <property type="match status" value="1"/>
</dbReference>